<keyword evidence="2" id="KW-1133">Transmembrane helix</keyword>
<sequence length="306" mass="31105">MRVVALAGTLPVVAMIGVANAPSSASASTLASSEPSAVVTGDAACTADGTYSITWTVHTSGIPDGDEAEVKVITPENAWLYEWAQHSANHGLPALPPNASFTWVQTGVAGSTTTAHVTFQIDWHSYSHDPEGVLTLTGDCTAPPPPPTDVLPETTTSSVDDTSCSTGFVTTTTTTTTYSWMPSNTSRPVAIPTTTTSTSSRAATAVECPLPPVDPPVPPLPPVDPPVPPITPDPPTTPVAPATTTATTPASTSTTAHTGIASASPARKQLASTGVDARLVGVTALVLLTAGIMAVSVAVIRRRGPQ</sequence>
<proteinExistence type="predicted"/>
<gene>
    <name evidence="4" type="ORF">TZ00_14450</name>
</gene>
<keyword evidence="5" id="KW-1185">Reference proteome</keyword>
<feature type="chain" id="PRO_5047129657" evidence="3">
    <location>
        <begin position="22"/>
        <end position="306"/>
    </location>
</feature>
<evidence type="ECO:0000313" key="4">
    <source>
        <dbReference type="EMBL" id="KJC63692.1"/>
    </source>
</evidence>
<evidence type="ECO:0000256" key="3">
    <source>
        <dbReference type="SAM" id="SignalP"/>
    </source>
</evidence>
<reference evidence="4 5" key="1">
    <citation type="journal article" date="2001" name="Int. J. Syst. Evol. Microbiol.">
        <title>Agreia bicolorata gen. nov., sp. nov., to accommodate actinobacteria isolated from narrow reed grass infected by the nematode Heteroanguina graminophila.</title>
        <authorList>
            <person name="Evtushenko L.I."/>
            <person name="Dorofeeva L.V."/>
            <person name="Dobrovolskaya T.G."/>
            <person name="Streshinskaya G.M."/>
            <person name="Subbotin S.A."/>
            <person name="Tiedje J.M."/>
        </authorList>
    </citation>
    <scope>NUCLEOTIDE SEQUENCE [LARGE SCALE GENOMIC DNA]</scope>
    <source>
        <strain evidence="4 5">VKM Ac-1804</strain>
    </source>
</reference>
<dbReference type="RefSeq" id="WP_044442679.1">
    <property type="nucleotide sequence ID" value="NZ_JYFC01000006.1"/>
</dbReference>
<evidence type="ECO:0000313" key="5">
    <source>
        <dbReference type="Proteomes" id="UP000032503"/>
    </source>
</evidence>
<evidence type="ECO:0000256" key="1">
    <source>
        <dbReference type="SAM" id="MobiDB-lite"/>
    </source>
</evidence>
<feature type="compositionally biased region" description="Low complexity" evidence="1">
    <location>
        <begin position="239"/>
        <end position="256"/>
    </location>
</feature>
<keyword evidence="2" id="KW-0812">Transmembrane</keyword>
<accession>A0ABR5CDM1</accession>
<organism evidence="4 5">
    <name type="scientific">Agreia bicolorata</name>
    <dbReference type="NCBI Taxonomy" id="110935"/>
    <lineage>
        <taxon>Bacteria</taxon>
        <taxon>Bacillati</taxon>
        <taxon>Actinomycetota</taxon>
        <taxon>Actinomycetes</taxon>
        <taxon>Micrococcales</taxon>
        <taxon>Microbacteriaceae</taxon>
        <taxon>Agreia</taxon>
    </lineage>
</organism>
<keyword evidence="2" id="KW-0472">Membrane</keyword>
<protein>
    <submittedName>
        <fullName evidence="4">Uncharacterized protein</fullName>
    </submittedName>
</protein>
<feature type="signal peptide" evidence="3">
    <location>
        <begin position="1"/>
        <end position="21"/>
    </location>
</feature>
<keyword evidence="3" id="KW-0732">Signal</keyword>
<dbReference type="Proteomes" id="UP000032503">
    <property type="component" value="Unassembled WGS sequence"/>
</dbReference>
<feature type="compositionally biased region" description="Pro residues" evidence="1">
    <location>
        <begin position="214"/>
        <end position="238"/>
    </location>
</feature>
<feature type="region of interest" description="Disordered" evidence="1">
    <location>
        <begin position="214"/>
        <end position="267"/>
    </location>
</feature>
<feature type="transmembrane region" description="Helical" evidence="2">
    <location>
        <begin position="279"/>
        <end position="300"/>
    </location>
</feature>
<name>A0ABR5CDM1_9MICO</name>
<comment type="caution">
    <text evidence="4">The sequence shown here is derived from an EMBL/GenBank/DDBJ whole genome shotgun (WGS) entry which is preliminary data.</text>
</comment>
<dbReference type="EMBL" id="JYFC01000006">
    <property type="protein sequence ID" value="KJC63692.1"/>
    <property type="molecule type" value="Genomic_DNA"/>
</dbReference>
<evidence type="ECO:0000256" key="2">
    <source>
        <dbReference type="SAM" id="Phobius"/>
    </source>
</evidence>